<dbReference type="Pfam" id="PF09909">
    <property type="entry name" value="DUF2138"/>
    <property type="match status" value="1"/>
</dbReference>
<name>A0A4R6DSE8_9RHOO</name>
<evidence type="ECO:0000313" key="2">
    <source>
        <dbReference type="Proteomes" id="UP000295129"/>
    </source>
</evidence>
<dbReference type="RefSeq" id="WP_133593885.1">
    <property type="nucleotide sequence ID" value="NZ_SNVV01000017.1"/>
</dbReference>
<dbReference type="OrthoDB" id="6978897at2"/>
<dbReference type="InterPro" id="IPR018671">
    <property type="entry name" value="DUF2138"/>
</dbReference>
<dbReference type="Proteomes" id="UP000295129">
    <property type="component" value="Unassembled WGS sequence"/>
</dbReference>
<dbReference type="NCBIfam" id="NF008500">
    <property type="entry name" value="PRK11410.1"/>
    <property type="match status" value="1"/>
</dbReference>
<evidence type="ECO:0000313" key="1">
    <source>
        <dbReference type="EMBL" id="TDN47923.1"/>
    </source>
</evidence>
<organism evidence="1 2">
    <name type="scientific">Azoarcus indigens</name>
    <dbReference type="NCBI Taxonomy" id="29545"/>
    <lineage>
        <taxon>Bacteria</taxon>
        <taxon>Pseudomonadati</taxon>
        <taxon>Pseudomonadota</taxon>
        <taxon>Betaproteobacteria</taxon>
        <taxon>Rhodocyclales</taxon>
        <taxon>Zoogloeaceae</taxon>
        <taxon>Azoarcus</taxon>
    </lineage>
</organism>
<dbReference type="AlphaFoldDB" id="A0A4R6DSE8"/>
<sequence>MSAAPKKSRRWMLLLLAAILVLAPGAYFLLKPSPFDGKVNALGLDLAQPDALIRSQSLSRLPPDLMRVPLARDVLTEDFVDYYEQHEQRLALSGTLRRLAYEHRLSLPERVLESVFDEPAEVALWRGGDGALKHFAVAMTRNGLARTLQMLLPLAPEVQLSTVGELRGGKARLLVLEYGYGHRLLLAARGDRVVALSDPGMLLQSAEDAAEGEEPVQDGAAAAVIARLLDMDADEVSPFAEHFALAAPSGKGHQLVVGASFYAMGYQAFAPGVAALDFSFDDQGGWRTAMLVDGAALPAGGLDGSALWSALPHGASLCALAPVAWDRLSPLAEKLGVPAEKNKAAGGLGDLFTGPATVCWYGDSRLYTPLFAATLKADVDAATAARFTTVFGAATGIGGEVEAEAEGSGADGLRLWRKQVPSVFGSGPAEERQMVPSLASSGRLVLFSPDAALVDKAVDVAAKRYPALADSLPAASKTIALLDPAPMAALLRKEVFAALPRSEETLLRNAADAHLLPRLQQLSSYPALRLVRGGEAGQGRQWQPLQWESAAPRR</sequence>
<comment type="caution">
    <text evidence="1">The sequence shown here is derived from an EMBL/GenBank/DDBJ whole genome shotgun (WGS) entry which is preliminary data.</text>
</comment>
<reference evidence="1 2" key="1">
    <citation type="submission" date="2019-03" db="EMBL/GenBank/DDBJ databases">
        <title>Genomic Encyclopedia of Type Strains, Phase IV (KMG-IV): sequencing the most valuable type-strain genomes for metagenomic binning, comparative biology and taxonomic classification.</title>
        <authorList>
            <person name="Goeker M."/>
        </authorList>
    </citation>
    <scope>NUCLEOTIDE SEQUENCE [LARGE SCALE GENOMIC DNA]</scope>
    <source>
        <strain evidence="1 2">DSM 12121</strain>
    </source>
</reference>
<proteinExistence type="predicted"/>
<dbReference type="EMBL" id="SNVV01000017">
    <property type="protein sequence ID" value="TDN47923.1"/>
    <property type="molecule type" value="Genomic_DNA"/>
</dbReference>
<protein>
    <submittedName>
        <fullName evidence="1">Uncharacterized protein YfaA (DUF2138 family)</fullName>
    </submittedName>
</protein>
<gene>
    <name evidence="1" type="ORF">C7389_11739</name>
</gene>
<keyword evidence="2" id="KW-1185">Reference proteome</keyword>
<accession>A0A4R6DSE8</accession>